<name>A0A916QI27_9LACO</name>
<dbReference type="InterPro" id="IPR036390">
    <property type="entry name" value="WH_DNA-bd_sf"/>
</dbReference>
<sequence>MEAIKKLARKAAFATDEGFIAVGKQIGLSVSQMIMLDCLHDHGGQTTQRQIEADLGIKRSTTSILVSKMIDQGLVQQITSPNDKRMKILTMTDKGKKLAEPIAQFIKQDEAQLEAKFSSAELTATRKVLSYIISRGEFND</sequence>
<dbReference type="EMBL" id="BMAY01000003">
    <property type="protein sequence ID" value="GFZ26648.1"/>
    <property type="molecule type" value="Genomic_DNA"/>
</dbReference>
<dbReference type="Gene3D" id="1.10.10.10">
    <property type="entry name" value="Winged helix-like DNA-binding domain superfamily/Winged helix DNA-binding domain"/>
    <property type="match status" value="1"/>
</dbReference>
<comment type="caution">
    <text evidence="2">The sequence shown here is derived from an EMBL/GenBank/DDBJ whole genome shotgun (WGS) entry which is preliminary data.</text>
</comment>
<keyword evidence="3" id="KW-1185">Reference proteome</keyword>
<dbReference type="PROSITE" id="PS50995">
    <property type="entry name" value="HTH_MARR_2"/>
    <property type="match status" value="1"/>
</dbReference>
<dbReference type="Pfam" id="PF12802">
    <property type="entry name" value="MarR_2"/>
    <property type="match status" value="1"/>
</dbReference>
<dbReference type="RefSeq" id="WP_212780347.1">
    <property type="nucleotide sequence ID" value="NZ_BMAY01000003.1"/>
</dbReference>
<feature type="domain" description="HTH marR-type" evidence="1">
    <location>
        <begin position="1"/>
        <end position="134"/>
    </location>
</feature>
<protein>
    <submittedName>
        <fullName evidence="2">MarR family transcriptional regulator</fullName>
    </submittedName>
</protein>
<dbReference type="PANTHER" id="PTHR33164">
    <property type="entry name" value="TRANSCRIPTIONAL REGULATOR, MARR FAMILY"/>
    <property type="match status" value="1"/>
</dbReference>
<dbReference type="SMART" id="SM00347">
    <property type="entry name" value="HTH_MARR"/>
    <property type="match status" value="1"/>
</dbReference>
<dbReference type="PANTHER" id="PTHR33164:SF99">
    <property type="entry name" value="MARR FAMILY REGULATORY PROTEIN"/>
    <property type="match status" value="1"/>
</dbReference>
<accession>A0A916QI27</accession>
<dbReference type="InterPro" id="IPR000835">
    <property type="entry name" value="HTH_MarR-typ"/>
</dbReference>
<organism evidence="2 3">
    <name type="scientific">Lactobacillus corticis</name>
    <dbReference type="NCBI Taxonomy" id="2201249"/>
    <lineage>
        <taxon>Bacteria</taxon>
        <taxon>Bacillati</taxon>
        <taxon>Bacillota</taxon>
        <taxon>Bacilli</taxon>
        <taxon>Lactobacillales</taxon>
        <taxon>Lactobacillaceae</taxon>
        <taxon>Lactobacillus</taxon>
    </lineage>
</organism>
<reference evidence="2" key="1">
    <citation type="submission" date="2020-08" db="EMBL/GenBank/DDBJ databases">
        <title>Taxonomic study for Lactobacillus species isolated from hardwood bark.</title>
        <authorList>
            <person name="Tohno M."/>
            <person name="Tanizawa Y."/>
        </authorList>
    </citation>
    <scope>NUCLEOTIDE SEQUENCE</scope>
    <source>
        <strain evidence="2">B40</strain>
    </source>
</reference>
<evidence type="ECO:0000259" key="1">
    <source>
        <dbReference type="PROSITE" id="PS50995"/>
    </source>
</evidence>
<gene>
    <name evidence="2" type="primary">marR_3</name>
    <name evidence="2" type="ORF">LCB40_05280</name>
</gene>
<dbReference type="Proteomes" id="UP000677218">
    <property type="component" value="Unassembled WGS sequence"/>
</dbReference>
<dbReference type="InterPro" id="IPR036388">
    <property type="entry name" value="WH-like_DNA-bd_sf"/>
</dbReference>
<proteinExistence type="predicted"/>
<dbReference type="InterPro" id="IPR039422">
    <property type="entry name" value="MarR/SlyA-like"/>
</dbReference>
<dbReference type="GO" id="GO:0006950">
    <property type="term" value="P:response to stress"/>
    <property type="evidence" value="ECO:0007669"/>
    <property type="project" value="TreeGrafter"/>
</dbReference>
<dbReference type="GO" id="GO:0003700">
    <property type="term" value="F:DNA-binding transcription factor activity"/>
    <property type="evidence" value="ECO:0007669"/>
    <property type="project" value="InterPro"/>
</dbReference>
<dbReference type="SUPFAM" id="SSF46785">
    <property type="entry name" value="Winged helix' DNA-binding domain"/>
    <property type="match status" value="1"/>
</dbReference>
<evidence type="ECO:0000313" key="2">
    <source>
        <dbReference type="EMBL" id="GFZ26648.1"/>
    </source>
</evidence>
<dbReference type="AlphaFoldDB" id="A0A916QI27"/>
<evidence type="ECO:0000313" key="3">
    <source>
        <dbReference type="Proteomes" id="UP000677218"/>
    </source>
</evidence>